<keyword evidence="2" id="KW-1185">Reference proteome</keyword>
<gene>
    <name evidence="1" type="ORF">RPERSI_LOCUS26470</name>
</gene>
<proteinExistence type="predicted"/>
<sequence length="241" mass="26238">PYGWESIFLIFGLVGCIWSVAWHFLGSSSPIDYPGISEEELSWILKREYDVNGNNLRFSQFGSSMSRGDIDPEIESSIIIATEDENTRLLKASQNQKYVKVGNASNETLETSNSNHFGVDIDKLGYFAGIIGFFGGIIGDYLVSELNIPVITVRRGAQIIGSFGNAIFFLFAVYLSKTAIEGILLMTIGSSIGSFLFFGVHMSQLDIAPKYAGVIWGLGNMFGVMAGLFGVALTGLILDIT</sequence>
<evidence type="ECO:0000313" key="2">
    <source>
        <dbReference type="Proteomes" id="UP000789920"/>
    </source>
</evidence>
<organism evidence="1 2">
    <name type="scientific">Racocetra persica</name>
    <dbReference type="NCBI Taxonomy" id="160502"/>
    <lineage>
        <taxon>Eukaryota</taxon>
        <taxon>Fungi</taxon>
        <taxon>Fungi incertae sedis</taxon>
        <taxon>Mucoromycota</taxon>
        <taxon>Glomeromycotina</taxon>
        <taxon>Glomeromycetes</taxon>
        <taxon>Diversisporales</taxon>
        <taxon>Gigasporaceae</taxon>
        <taxon>Racocetra</taxon>
    </lineage>
</organism>
<comment type="caution">
    <text evidence="1">The sequence shown here is derived from an EMBL/GenBank/DDBJ whole genome shotgun (WGS) entry which is preliminary data.</text>
</comment>
<dbReference type="Proteomes" id="UP000789920">
    <property type="component" value="Unassembled WGS sequence"/>
</dbReference>
<name>A0ACA9S4V5_9GLOM</name>
<protein>
    <submittedName>
        <fullName evidence="1">17605_t:CDS:1</fullName>
    </submittedName>
</protein>
<reference evidence="1" key="1">
    <citation type="submission" date="2021-06" db="EMBL/GenBank/DDBJ databases">
        <authorList>
            <person name="Kallberg Y."/>
            <person name="Tangrot J."/>
            <person name="Rosling A."/>
        </authorList>
    </citation>
    <scope>NUCLEOTIDE SEQUENCE</scope>
    <source>
        <strain evidence="1">MA461A</strain>
    </source>
</reference>
<feature type="non-terminal residue" evidence="1">
    <location>
        <position position="241"/>
    </location>
</feature>
<feature type="non-terminal residue" evidence="1">
    <location>
        <position position="1"/>
    </location>
</feature>
<dbReference type="EMBL" id="CAJVQC010090446">
    <property type="protein sequence ID" value="CAG8825372.1"/>
    <property type="molecule type" value="Genomic_DNA"/>
</dbReference>
<evidence type="ECO:0000313" key="1">
    <source>
        <dbReference type="EMBL" id="CAG8825372.1"/>
    </source>
</evidence>
<accession>A0ACA9S4V5</accession>